<name>A0A381E7T2_9GAMM</name>
<feature type="region of interest" description="Disordered" evidence="1">
    <location>
        <begin position="178"/>
        <end position="200"/>
    </location>
</feature>
<keyword evidence="3" id="KW-1185">Reference proteome</keyword>
<dbReference type="EMBL" id="UFUW01000001">
    <property type="protein sequence ID" value="SUX22786.1"/>
    <property type="molecule type" value="Genomic_DNA"/>
</dbReference>
<reference evidence="2 3" key="1">
    <citation type="submission" date="2018-06" db="EMBL/GenBank/DDBJ databases">
        <authorList>
            <consortium name="Pathogen Informatics"/>
            <person name="Doyle S."/>
        </authorList>
    </citation>
    <scope>NUCLEOTIDE SEQUENCE [LARGE SCALE GENOMIC DNA]</scope>
    <source>
        <strain evidence="2 3">NCTC13294</strain>
    </source>
</reference>
<organism evidence="2 3">
    <name type="scientific">Cardiobacterium valvarum</name>
    <dbReference type="NCBI Taxonomy" id="194702"/>
    <lineage>
        <taxon>Bacteria</taxon>
        <taxon>Pseudomonadati</taxon>
        <taxon>Pseudomonadota</taxon>
        <taxon>Gammaproteobacteria</taxon>
        <taxon>Cardiobacteriales</taxon>
        <taxon>Cardiobacteriaceae</taxon>
        <taxon>Cardiobacterium</taxon>
    </lineage>
</organism>
<dbReference type="AlphaFoldDB" id="A0A381E7T2"/>
<evidence type="ECO:0000313" key="3">
    <source>
        <dbReference type="Proteomes" id="UP000254572"/>
    </source>
</evidence>
<sequence>MTIPSEKNMYTFGKIVAVAEEHGKIPVSVFDALVRRPVYGLGLLNGKDCWRQTVTDTTVEEELRMLFGKLPGDIEDPQGGVSEAGQCAFWLGYYHRKNLRDEEGRFTPPMLNEAGNLLFGEHWQKPMAQALGLSDTARIRGWLKGSKVPVGIWSELDGMLRERKSRISALLNASENVAAQDDDANLPNGDSHAENPANAG</sequence>
<proteinExistence type="predicted"/>
<evidence type="ECO:0000256" key="1">
    <source>
        <dbReference type="SAM" id="MobiDB-lite"/>
    </source>
</evidence>
<dbReference type="RefSeq" id="WP_174904600.1">
    <property type="nucleotide sequence ID" value="NZ_JBHLZC010000005.1"/>
</dbReference>
<gene>
    <name evidence="2" type="ORF">NCTC13294_01339</name>
</gene>
<evidence type="ECO:0000313" key="2">
    <source>
        <dbReference type="EMBL" id="SUX22786.1"/>
    </source>
</evidence>
<accession>A0A381E7T2</accession>
<dbReference type="Proteomes" id="UP000254572">
    <property type="component" value="Unassembled WGS sequence"/>
</dbReference>
<protein>
    <submittedName>
        <fullName evidence="2">Uncharacterized protein</fullName>
    </submittedName>
</protein>